<gene>
    <name evidence="2" type="ORF">J8273_7863</name>
</gene>
<proteinExistence type="predicted"/>
<name>A0A8J6B0P8_9EUKA</name>
<feature type="region of interest" description="Disordered" evidence="1">
    <location>
        <begin position="170"/>
        <end position="189"/>
    </location>
</feature>
<organism evidence="2 3">
    <name type="scientific">Carpediemonas membranifera</name>
    <dbReference type="NCBI Taxonomy" id="201153"/>
    <lineage>
        <taxon>Eukaryota</taxon>
        <taxon>Metamonada</taxon>
        <taxon>Carpediemonas-like organisms</taxon>
        <taxon>Carpediemonas</taxon>
    </lineage>
</organism>
<comment type="caution">
    <text evidence="2">The sequence shown here is derived from an EMBL/GenBank/DDBJ whole genome shotgun (WGS) entry which is preliminary data.</text>
</comment>
<feature type="compositionally biased region" description="Low complexity" evidence="1">
    <location>
        <begin position="173"/>
        <end position="189"/>
    </location>
</feature>
<accession>A0A8J6B0P8</accession>
<evidence type="ECO:0000313" key="2">
    <source>
        <dbReference type="EMBL" id="KAG9390512.1"/>
    </source>
</evidence>
<dbReference type="EMBL" id="JAHDYR010000064">
    <property type="protein sequence ID" value="KAG9390512.1"/>
    <property type="molecule type" value="Genomic_DNA"/>
</dbReference>
<reference evidence="2" key="1">
    <citation type="submission" date="2021-05" db="EMBL/GenBank/DDBJ databases">
        <title>A free-living protist that lacks canonical eukaryotic 1 DNA replication and segregation systems.</title>
        <authorList>
            <person name="Salas-Leiva D.E."/>
            <person name="Tromer E.C."/>
            <person name="Curtis B.A."/>
            <person name="Jerlstrom-Hultqvist J."/>
            <person name="Kolisko M."/>
            <person name="Yi Z."/>
            <person name="Salas-Leiva J.S."/>
            <person name="Gallot-Lavallee L."/>
            <person name="Kops G.J.P.L."/>
            <person name="Archibald J.M."/>
            <person name="Simpson A.G.B."/>
            <person name="Roger A.J."/>
        </authorList>
    </citation>
    <scope>NUCLEOTIDE SEQUENCE</scope>
    <source>
        <strain evidence="2">BICM</strain>
    </source>
</reference>
<evidence type="ECO:0000256" key="1">
    <source>
        <dbReference type="SAM" id="MobiDB-lite"/>
    </source>
</evidence>
<dbReference type="AlphaFoldDB" id="A0A8J6B0P8"/>
<sequence>MVKSFRRVRLTNHILRQKHFHRAGEQLARTLGWTPRRLPRGIAPPRAAPTRLVVFYGSARFKTPRRVHPCAPYGRFAKSLAHIMRAFNITAEVRMTNEFRTSLVCPFCRARFRRTRFTRRTMPQPELSRCSMVQTATPQFRSYYIHLAQSLPQRQDCCTEHLGLRPHDGCTVSSQCSQKSKTSSPSSQL</sequence>
<dbReference type="Proteomes" id="UP000717585">
    <property type="component" value="Unassembled WGS sequence"/>
</dbReference>
<protein>
    <submittedName>
        <fullName evidence="2">Uncharacterized protein</fullName>
    </submittedName>
</protein>
<evidence type="ECO:0000313" key="3">
    <source>
        <dbReference type="Proteomes" id="UP000717585"/>
    </source>
</evidence>
<keyword evidence="3" id="KW-1185">Reference proteome</keyword>